<evidence type="ECO:0000313" key="2">
    <source>
        <dbReference type="Proteomes" id="UP001177080"/>
    </source>
</evidence>
<reference evidence="1" key="1">
    <citation type="submission" date="2022-04" db="EMBL/GenBank/DDBJ databases">
        <title>Shinella lacus sp. nov., a novel member of the genus Shinella from water.</title>
        <authorList>
            <person name="Deng Y."/>
        </authorList>
    </citation>
    <scope>NUCLEOTIDE SEQUENCE</scope>
    <source>
        <strain evidence="1">JCM 31239</strain>
    </source>
</reference>
<evidence type="ECO:0008006" key="3">
    <source>
        <dbReference type="Google" id="ProtNLM"/>
    </source>
</evidence>
<dbReference type="Proteomes" id="UP001177080">
    <property type="component" value="Unassembled WGS sequence"/>
</dbReference>
<protein>
    <recommendedName>
        <fullName evidence="3">Parallel beta helix pectate lyase-like protein</fullName>
    </recommendedName>
</protein>
<evidence type="ECO:0000313" key="1">
    <source>
        <dbReference type="EMBL" id="MDO6120204.1"/>
    </source>
</evidence>
<proteinExistence type="predicted"/>
<comment type="caution">
    <text evidence="1">The sequence shown here is derived from an EMBL/GenBank/DDBJ whole genome shotgun (WGS) entry which is preliminary data.</text>
</comment>
<accession>A0ABT8X908</accession>
<dbReference type="EMBL" id="WHSC02000001">
    <property type="protein sequence ID" value="MDO6120204.1"/>
    <property type="molecule type" value="Genomic_DNA"/>
</dbReference>
<sequence>MSRYFTDGVPIDTRGIVVRRMGFYVAPGTPNLPAHGFNGIGRVAEVDAEDIEVIGFAGAALHFHWGADGIGVENPIDATYHPNKISVRNVKAVGCGRLFTFSSNYDVSASGLRGINCKRLGELIPGDETNFYSNADDKPLVGGVIHISDFLLSGASLVNNIAALRIASIGTSRADDDPETGLGTRRLLNWRSVIIENGKIAGADNVFRGIDLTGAVGTITLRNIDCSEVARSTTGLRLADNRGNIIVDNVTVGSATGIDWVRSWGVRCINMDATMRDRSGLAGDLTGLAVTGTEYTTTLSATKNSGDTSISLVAALGAVLSPGDTILVGGHNVKVAGTRQIRATETAVPIDAATWTASSGATVYVDQRSVPKFHGKIALYDFGASLTGCKGVEISGSEFIDIAKQGVTGAPKGGFISNNRFVRGGQYRLTDAAYASRNVLLVAGAESVTLRDNDFGINATYIDILVQTSTDSGNLRIKDNALGASINAEVSFATQSNARLDASQFNEFSGNYRKDGGPISGPTAWYEILNNGIVRYHGTAAPTRGFHRAGSEWFNTTPTVGQPAGGMCTVSGTPGTWASKGNL</sequence>
<keyword evidence="2" id="KW-1185">Reference proteome</keyword>
<organism evidence="1 2">
    <name type="scientific">Shinella curvata</name>
    <dbReference type="NCBI Taxonomy" id="1817964"/>
    <lineage>
        <taxon>Bacteria</taxon>
        <taxon>Pseudomonadati</taxon>
        <taxon>Pseudomonadota</taxon>
        <taxon>Alphaproteobacteria</taxon>
        <taxon>Hyphomicrobiales</taxon>
        <taxon>Rhizobiaceae</taxon>
        <taxon>Shinella</taxon>
    </lineage>
</organism>
<name>A0ABT8X908_9HYPH</name>
<dbReference type="RefSeq" id="WP_244758908.1">
    <property type="nucleotide sequence ID" value="NZ_JALJCJ010000001.1"/>
</dbReference>
<gene>
    <name evidence="1" type="ORF">GB928_003310</name>
</gene>